<sequence>MTTEEVLLQTSSGETLGYNGNHDYIFTETLQEVNVKDRIVRMYQDVTADGLVSSAFAFTWRDSSRFLCVKDDKLQVEQIQDDNPLKDRIYLFVWHNSGDAKCLVPLNKPKYFICKEDMNILLGTEDDSPLPLKITKV</sequence>
<gene>
    <name evidence="1" type="ORF">COCON_G00148110</name>
</gene>
<accession>A0A9Q1HUL2</accession>
<keyword evidence="2" id="KW-1185">Reference proteome</keyword>
<evidence type="ECO:0000313" key="2">
    <source>
        <dbReference type="Proteomes" id="UP001152803"/>
    </source>
</evidence>
<evidence type="ECO:0000313" key="1">
    <source>
        <dbReference type="EMBL" id="KAJ8265712.1"/>
    </source>
</evidence>
<dbReference type="EMBL" id="JAFJMO010000010">
    <property type="protein sequence ID" value="KAJ8265712.1"/>
    <property type="molecule type" value="Genomic_DNA"/>
</dbReference>
<reference evidence="1" key="1">
    <citation type="journal article" date="2023" name="Science">
        <title>Genome structures resolve the early diversification of teleost fishes.</title>
        <authorList>
            <person name="Parey E."/>
            <person name="Louis A."/>
            <person name="Montfort J."/>
            <person name="Bouchez O."/>
            <person name="Roques C."/>
            <person name="Iampietro C."/>
            <person name="Lluch J."/>
            <person name="Castinel A."/>
            <person name="Donnadieu C."/>
            <person name="Desvignes T."/>
            <person name="Floi Bucao C."/>
            <person name="Jouanno E."/>
            <person name="Wen M."/>
            <person name="Mejri S."/>
            <person name="Dirks R."/>
            <person name="Jansen H."/>
            <person name="Henkel C."/>
            <person name="Chen W.J."/>
            <person name="Zahm M."/>
            <person name="Cabau C."/>
            <person name="Klopp C."/>
            <person name="Thompson A.W."/>
            <person name="Robinson-Rechavi M."/>
            <person name="Braasch I."/>
            <person name="Lecointre G."/>
            <person name="Bobe J."/>
            <person name="Postlethwait J.H."/>
            <person name="Berthelot C."/>
            <person name="Roest Crollius H."/>
            <person name="Guiguen Y."/>
        </authorList>
    </citation>
    <scope>NUCLEOTIDE SEQUENCE</scope>
    <source>
        <strain evidence="1">Concon-B</strain>
    </source>
</reference>
<proteinExistence type="predicted"/>
<comment type="caution">
    <text evidence="1">The sequence shown here is derived from an EMBL/GenBank/DDBJ whole genome shotgun (WGS) entry which is preliminary data.</text>
</comment>
<organism evidence="1 2">
    <name type="scientific">Conger conger</name>
    <name type="common">Conger eel</name>
    <name type="synonym">Muraena conger</name>
    <dbReference type="NCBI Taxonomy" id="82655"/>
    <lineage>
        <taxon>Eukaryota</taxon>
        <taxon>Metazoa</taxon>
        <taxon>Chordata</taxon>
        <taxon>Craniata</taxon>
        <taxon>Vertebrata</taxon>
        <taxon>Euteleostomi</taxon>
        <taxon>Actinopterygii</taxon>
        <taxon>Neopterygii</taxon>
        <taxon>Teleostei</taxon>
        <taxon>Anguilliformes</taxon>
        <taxon>Congridae</taxon>
        <taxon>Conger</taxon>
    </lineage>
</organism>
<dbReference type="Proteomes" id="UP001152803">
    <property type="component" value="Unassembled WGS sequence"/>
</dbReference>
<protein>
    <submittedName>
        <fullName evidence="1">Uncharacterized protein</fullName>
    </submittedName>
</protein>
<name>A0A9Q1HUL2_CONCO</name>
<dbReference type="AlphaFoldDB" id="A0A9Q1HUL2"/>